<protein>
    <submittedName>
        <fullName evidence="1">Uncharacterized protein</fullName>
    </submittedName>
</protein>
<organism evidence="1">
    <name type="scientific">marine sediment metagenome</name>
    <dbReference type="NCBI Taxonomy" id="412755"/>
    <lineage>
        <taxon>unclassified sequences</taxon>
        <taxon>metagenomes</taxon>
        <taxon>ecological metagenomes</taxon>
    </lineage>
</organism>
<proteinExistence type="predicted"/>
<gene>
    <name evidence="1" type="ORF">LCGC14_2033320</name>
</gene>
<comment type="caution">
    <text evidence="1">The sequence shown here is derived from an EMBL/GenBank/DDBJ whole genome shotgun (WGS) entry which is preliminary data.</text>
</comment>
<evidence type="ECO:0000313" key="1">
    <source>
        <dbReference type="EMBL" id="KKL77596.1"/>
    </source>
</evidence>
<accession>A0A0F9FGK3</accession>
<dbReference type="AlphaFoldDB" id="A0A0F9FGK3"/>
<name>A0A0F9FGK3_9ZZZZ</name>
<sequence length="211" mass="23018">MAMSEVSTRSVAEIDLEPSRFTSRLSGYENLVTPSTASSVLPPGVLPTAQEEQEQCDVIVYSTSSEFGPRRLIQPKKKVAVGEKPEGGGQASFRVSLDDVASFVRPTYASKPCSAATPSHVANRQTRVYVTALTNWLRLVAHDERSRPILDIEEEALITPVRPIKAQAESRISISPGLRRKERKTTTTGLGYVSAGLLLWLESSSESEEDA</sequence>
<reference evidence="1" key="1">
    <citation type="journal article" date="2015" name="Nature">
        <title>Complex archaea that bridge the gap between prokaryotes and eukaryotes.</title>
        <authorList>
            <person name="Spang A."/>
            <person name="Saw J.H."/>
            <person name="Jorgensen S.L."/>
            <person name="Zaremba-Niedzwiedzka K."/>
            <person name="Martijn J."/>
            <person name="Lind A.E."/>
            <person name="van Eijk R."/>
            <person name="Schleper C."/>
            <person name="Guy L."/>
            <person name="Ettema T.J."/>
        </authorList>
    </citation>
    <scope>NUCLEOTIDE SEQUENCE</scope>
</reference>
<dbReference type="EMBL" id="LAZR01023708">
    <property type="protein sequence ID" value="KKL77596.1"/>
    <property type="molecule type" value="Genomic_DNA"/>
</dbReference>